<proteinExistence type="predicted"/>
<dbReference type="Proteomes" id="UP001262754">
    <property type="component" value="Unassembled WGS sequence"/>
</dbReference>
<keyword evidence="1" id="KW-0732">Signal</keyword>
<sequence>MTLPRLWLSLAAGLGGLLLGGVAYAQCGSCTPPPPPCCAPPPAPPRPPTPPGCNTCGGGGHNVYVPGINIHVGGSVVVNANASATSTATAGSSAGAGAGAGASAGSTVYYGGGTHGGYYSGPMSTGYIQGLNVEGGEARRRASYEATRTKFKRVVIRAVCLDDRDIPHPASQVTPDRDIDSGYDGELYRCIAGSRMQYVVGAYEGYSAANFGGETYVCGKNEALYYGAGGGGRGGAGGGYLAGGPDGGRGGALSCRPQRPARDCNERSLLRRYGAGVKVLTILTTEKYTAYREETVREQSSSGLSLSLDGGVGGVVY</sequence>
<dbReference type="EMBL" id="JAVDRL010000002">
    <property type="protein sequence ID" value="MDR6530075.1"/>
    <property type="molecule type" value="Genomic_DNA"/>
</dbReference>
<name>A0ABU1MV56_9CAUL</name>
<feature type="signal peptide" evidence="1">
    <location>
        <begin position="1"/>
        <end position="25"/>
    </location>
</feature>
<protein>
    <submittedName>
        <fullName evidence="2">Uncharacterized protein</fullName>
    </submittedName>
</protein>
<gene>
    <name evidence="2" type="ORF">J2800_000799</name>
</gene>
<evidence type="ECO:0000313" key="3">
    <source>
        <dbReference type="Proteomes" id="UP001262754"/>
    </source>
</evidence>
<reference evidence="2 3" key="1">
    <citation type="submission" date="2023-07" db="EMBL/GenBank/DDBJ databases">
        <title>Sorghum-associated microbial communities from plants grown in Nebraska, USA.</title>
        <authorList>
            <person name="Schachtman D."/>
        </authorList>
    </citation>
    <scope>NUCLEOTIDE SEQUENCE [LARGE SCALE GENOMIC DNA]</scope>
    <source>
        <strain evidence="2 3">DS2154</strain>
    </source>
</reference>
<accession>A0ABU1MV56</accession>
<evidence type="ECO:0000256" key="1">
    <source>
        <dbReference type="SAM" id="SignalP"/>
    </source>
</evidence>
<evidence type="ECO:0000313" key="2">
    <source>
        <dbReference type="EMBL" id="MDR6530075.1"/>
    </source>
</evidence>
<feature type="chain" id="PRO_5047100564" evidence="1">
    <location>
        <begin position="26"/>
        <end position="317"/>
    </location>
</feature>
<comment type="caution">
    <text evidence="2">The sequence shown here is derived from an EMBL/GenBank/DDBJ whole genome shotgun (WGS) entry which is preliminary data.</text>
</comment>
<organism evidence="2 3">
    <name type="scientific">Caulobacter rhizosphaerae</name>
    <dbReference type="NCBI Taxonomy" id="2010972"/>
    <lineage>
        <taxon>Bacteria</taxon>
        <taxon>Pseudomonadati</taxon>
        <taxon>Pseudomonadota</taxon>
        <taxon>Alphaproteobacteria</taxon>
        <taxon>Caulobacterales</taxon>
        <taxon>Caulobacteraceae</taxon>
        <taxon>Caulobacter</taxon>
    </lineage>
</organism>
<keyword evidence="3" id="KW-1185">Reference proteome</keyword>